<evidence type="ECO:0000256" key="4">
    <source>
        <dbReference type="ARBA" id="ARBA00023136"/>
    </source>
</evidence>
<dbReference type="PANTHER" id="PTHR22550">
    <property type="entry name" value="SPORE GERMINATION PROTEIN"/>
    <property type="match status" value="1"/>
</dbReference>
<dbReference type="PANTHER" id="PTHR22550:SF5">
    <property type="entry name" value="LEUCINE ZIPPER PROTEIN 4"/>
    <property type="match status" value="1"/>
</dbReference>
<sequence>MTFLSPERLWLLALLPVLATAYIVLQMRRGRYAVRFTNLALLAQVAPKRPGWRRHVAAGLFLAMLLVMMIGFARPATGVKVPRDRATIMVAVDVSLSMMAKDVAPNRFEAAKDAAKKFIRDLPGRFNVGVVSFAGNANLVAAPSADRQAAIASIDQLVLAKRTAIGEAVFTSLQAVRSFDAQSRGPDTPQDPPPAHIVLLSDGDNTTGRSVSEAIDASRGAHVPVSTIAFGTPFGTVDIEGETTSVSVNKETLRTLAEGAGGKAYEAADGGQLSEVYSSIGSSLGFKIEHRDIAARFTGIALLLALAAGGASLAWFARLP</sequence>
<dbReference type="RefSeq" id="WP_378282163.1">
    <property type="nucleotide sequence ID" value="NZ_JBHSON010000015.1"/>
</dbReference>
<evidence type="ECO:0000313" key="8">
    <source>
        <dbReference type="Proteomes" id="UP001596074"/>
    </source>
</evidence>
<keyword evidence="2 5" id="KW-0812">Transmembrane</keyword>
<feature type="domain" description="VWFA" evidence="6">
    <location>
        <begin position="87"/>
        <end position="280"/>
    </location>
</feature>
<dbReference type="Pfam" id="PF07584">
    <property type="entry name" value="BatA"/>
    <property type="match status" value="1"/>
</dbReference>
<dbReference type="InterPro" id="IPR050768">
    <property type="entry name" value="UPF0353/GerABKA_families"/>
</dbReference>
<keyword evidence="3 5" id="KW-1133">Transmembrane helix</keyword>
<proteinExistence type="predicted"/>
<dbReference type="Proteomes" id="UP001596074">
    <property type="component" value="Unassembled WGS sequence"/>
</dbReference>
<keyword evidence="1" id="KW-1003">Cell membrane</keyword>
<dbReference type="Gene3D" id="3.40.50.410">
    <property type="entry name" value="von Willebrand factor, type A domain"/>
    <property type="match status" value="1"/>
</dbReference>
<reference evidence="8" key="1">
    <citation type="journal article" date="2019" name="Int. J. Syst. Evol. Microbiol.">
        <title>The Global Catalogue of Microorganisms (GCM) 10K type strain sequencing project: providing services to taxonomists for standard genome sequencing and annotation.</title>
        <authorList>
            <consortium name="The Broad Institute Genomics Platform"/>
            <consortium name="The Broad Institute Genome Sequencing Center for Infectious Disease"/>
            <person name="Wu L."/>
            <person name="Ma J."/>
        </authorList>
    </citation>
    <scope>NUCLEOTIDE SEQUENCE [LARGE SCALE GENOMIC DNA]</scope>
    <source>
        <strain evidence="8">KCTC 42087</strain>
    </source>
</reference>
<keyword evidence="4 5" id="KW-0472">Membrane</keyword>
<dbReference type="Pfam" id="PF13519">
    <property type="entry name" value="VWA_2"/>
    <property type="match status" value="1"/>
</dbReference>
<dbReference type="EMBL" id="JBHSON010000015">
    <property type="protein sequence ID" value="MFC5746541.1"/>
    <property type="molecule type" value="Genomic_DNA"/>
</dbReference>
<evidence type="ECO:0000256" key="2">
    <source>
        <dbReference type="ARBA" id="ARBA00022692"/>
    </source>
</evidence>
<keyword evidence="8" id="KW-1185">Reference proteome</keyword>
<evidence type="ECO:0000259" key="6">
    <source>
        <dbReference type="PROSITE" id="PS50234"/>
    </source>
</evidence>
<feature type="transmembrane region" description="Helical" evidence="5">
    <location>
        <begin position="55"/>
        <end position="73"/>
    </location>
</feature>
<dbReference type="InterPro" id="IPR024163">
    <property type="entry name" value="Aerotolerance_reg_N"/>
</dbReference>
<evidence type="ECO:0000256" key="1">
    <source>
        <dbReference type="ARBA" id="ARBA00022475"/>
    </source>
</evidence>
<evidence type="ECO:0000256" key="3">
    <source>
        <dbReference type="ARBA" id="ARBA00022989"/>
    </source>
</evidence>
<gene>
    <name evidence="7" type="ORF">ACFPZN_13035</name>
</gene>
<protein>
    <submittedName>
        <fullName evidence="7">VWA domain-containing protein</fullName>
    </submittedName>
</protein>
<comment type="caution">
    <text evidence="7">The sequence shown here is derived from an EMBL/GenBank/DDBJ whole genome shotgun (WGS) entry which is preliminary data.</text>
</comment>
<evidence type="ECO:0000313" key="7">
    <source>
        <dbReference type="EMBL" id="MFC5746541.1"/>
    </source>
</evidence>
<accession>A0ABW0ZWV7</accession>
<dbReference type="InterPro" id="IPR002035">
    <property type="entry name" value="VWF_A"/>
</dbReference>
<dbReference type="PROSITE" id="PS50234">
    <property type="entry name" value="VWFA"/>
    <property type="match status" value="1"/>
</dbReference>
<dbReference type="SUPFAM" id="SSF53300">
    <property type="entry name" value="vWA-like"/>
    <property type="match status" value="1"/>
</dbReference>
<name>A0ABW0ZWV7_9ACTN</name>
<dbReference type="SMART" id="SM00327">
    <property type="entry name" value="VWA"/>
    <property type="match status" value="1"/>
</dbReference>
<feature type="transmembrane region" description="Helical" evidence="5">
    <location>
        <begin position="293"/>
        <end position="317"/>
    </location>
</feature>
<evidence type="ECO:0000256" key="5">
    <source>
        <dbReference type="SAM" id="Phobius"/>
    </source>
</evidence>
<organism evidence="7 8">
    <name type="scientific">Actinomadura rugatobispora</name>
    <dbReference type="NCBI Taxonomy" id="1994"/>
    <lineage>
        <taxon>Bacteria</taxon>
        <taxon>Bacillati</taxon>
        <taxon>Actinomycetota</taxon>
        <taxon>Actinomycetes</taxon>
        <taxon>Streptosporangiales</taxon>
        <taxon>Thermomonosporaceae</taxon>
        <taxon>Actinomadura</taxon>
    </lineage>
</organism>
<dbReference type="InterPro" id="IPR036465">
    <property type="entry name" value="vWFA_dom_sf"/>
</dbReference>